<evidence type="ECO:0000256" key="1">
    <source>
        <dbReference type="ARBA" id="ARBA00006242"/>
    </source>
</evidence>
<evidence type="ECO:0000256" key="2">
    <source>
        <dbReference type="ARBA" id="ARBA00022980"/>
    </source>
</evidence>
<keyword evidence="2 6" id="KW-0689">Ribosomal protein</keyword>
<dbReference type="GO" id="GO:0003735">
    <property type="term" value="F:structural constituent of ribosome"/>
    <property type="evidence" value="ECO:0007669"/>
    <property type="project" value="InterPro"/>
</dbReference>
<dbReference type="PROSITE" id="PS00962">
    <property type="entry name" value="RIBOSOMAL_S2_1"/>
    <property type="match status" value="1"/>
</dbReference>
<name>A0A3B1BW47_9ZZZZ</name>
<evidence type="ECO:0000313" key="6">
    <source>
        <dbReference type="EMBL" id="VAX20002.1"/>
    </source>
</evidence>
<gene>
    <name evidence="6" type="ORF">MNBD_NITROSPINAE02-1380</name>
</gene>
<dbReference type="PANTHER" id="PTHR12534">
    <property type="entry name" value="30S RIBOSOMAL PROTEIN S2 PROKARYOTIC AND ORGANELLAR"/>
    <property type="match status" value="1"/>
</dbReference>
<protein>
    <submittedName>
        <fullName evidence="6">SSU ribosomal protein S2p (SAe)</fullName>
    </submittedName>
</protein>
<dbReference type="InterPro" id="IPR023591">
    <property type="entry name" value="Ribosomal_uS2_flav_dom_sf"/>
</dbReference>
<dbReference type="InterPro" id="IPR018130">
    <property type="entry name" value="Ribosomal_uS2_CS"/>
</dbReference>
<feature type="compositionally biased region" description="Basic and acidic residues" evidence="5">
    <location>
        <begin position="239"/>
        <end position="262"/>
    </location>
</feature>
<feature type="region of interest" description="Disordered" evidence="5">
    <location>
        <begin position="239"/>
        <end position="279"/>
    </location>
</feature>
<dbReference type="PRINTS" id="PR00395">
    <property type="entry name" value="RIBOSOMALS2"/>
</dbReference>
<dbReference type="GO" id="GO:0022627">
    <property type="term" value="C:cytosolic small ribosomal subunit"/>
    <property type="evidence" value="ECO:0007669"/>
    <property type="project" value="TreeGrafter"/>
</dbReference>
<dbReference type="InterPro" id="IPR001865">
    <property type="entry name" value="Ribosomal_uS2"/>
</dbReference>
<sequence length="279" mass="30797">MADISIQDLMEAGTHFGHQSKRWDPRMKKYIFGTKNGINIIDLNQTVKLLQTALGFVRELGEKGGTLLFVGTKNQAKKIIAEEAKRCGMPYMTERWLGGTLTNFDTVKKSVARLAELDTMAEDGTFEVLFKKEVVKLEKERTKLERNLGGIKNMGSLPSVIFFVDTIKEKIGLLEAIKLNIPVIAIVDTNCNPEGIGYVIPGNDDALKSIKLITGAVVDELLAGREEFKLKQQALAEEAARAQEAERAEKKAKKDTPPEAAKEPAPGQAPKESKNTKKD</sequence>
<feature type="coiled-coil region" evidence="4">
    <location>
        <begin position="127"/>
        <end position="154"/>
    </location>
</feature>
<dbReference type="Pfam" id="PF00318">
    <property type="entry name" value="Ribosomal_S2"/>
    <property type="match status" value="1"/>
</dbReference>
<dbReference type="Gene3D" id="3.40.50.10490">
    <property type="entry name" value="Glucose-6-phosphate isomerase like protein, domain 1"/>
    <property type="match status" value="1"/>
</dbReference>
<dbReference type="FunFam" id="1.10.287.610:FF:000001">
    <property type="entry name" value="30S ribosomal protein S2"/>
    <property type="match status" value="1"/>
</dbReference>
<evidence type="ECO:0000256" key="3">
    <source>
        <dbReference type="ARBA" id="ARBA00023274"/>
    </source>
</evidence>
<dbReference type="NCBIfam" id="TIGR01011">
    <property type="entry name" value="rpsB_bact"/>
    <property type="match status" value="1"/>
</dbReference>
<keyword evidence="4" id="KW-0175">Coiled coil</keyword>
<dbReference type="HAMAP" id="MF_00291_B">
    <property type="entry name" value="Ribosomal_uS2_B"/>
    <property type="match status" value="1"/>
</dbReference>
<dbReference type="InterPro" id="IPR005706">
    <property type="entry name" value="Ribosomal_uS2_bac/mit/plastid"/>
</dbReference>
<dbReference type="PANTHER" id="PTHR12534:SF0">
    <property type="entry name" value="SMALL RIBOSOMAL SUBUNIT PROTEIN US2M"/>
    <property type="match status" value="1"/>
</dbReference>
<dbReference type="GO" id="GO:0006412">
    <property type="term" value="P:translation"/>
    <property type="evidence" value="ECO:0007669"/>
    <property type="project" value="InterPro"/>
</dbReference>
<dbReference type="AlphaFoldDB" id="A0A3B1BW47"/>
<keyword evidence="3" id="KW-0687">Ribonucleoprotein</keyword>
<evidence type="ECO:0000256" key="4">
    <source>
        <dbReference type="SAM" id="Coils"/>
    </source>
</evidence>
<dbReference type="Gene3D" id="1.10.287.610">
    <property type="entry name" value="Helix hairpin bin"/>
    <property type="match status" value="1"/>
</dbReference>
<comment type="similarity">
    <text evidence="1">Belongs to the universal ribosomal protein uS2 family.</text>
</comment>
<dbReference type="CDD" id="cd01425">
    <property type="entry name" value="RPS2"/>
    <property type="match status" value="1"/>
</dbReference>
<organism evidence="6">
    <name type="scientific">hydrothermal vent metagenome</name>
    <dbReference type="NCBI Taxonomy" id="652676"/>
    <lineage>
        <taxon>unclassified sequences</taxon>
        <taxon>metagenomes</taxon>
        <taxon>ecological metagenomes</taxon>
    </lineage>
</organism>
<accession>A0A3B1BW47</accession>
<dbReference type="SUPFAM" id="SSF52313">
    <property type="entry name" value="Ribosomal protein S2"/>
    <property type="match status" value="1"/>
</dbReference>
<reference evidence="6" key="1">
    <citation type="submission" date="2018-06" db="EMBL/GenBank/DDBJ databases">
        <authorList>
            <person name="Zhirakovskaya E."/>
        </authorList>
    </citation>
    <scope>NUCLEOTIDE SEQUENCE</scope>
</reference>
<proteinExistence type="inferred from homology"/>
<dbReference type="EMBL" id="UOGE01000050">
    <property type="protein sequence ID" value="VAX20002.1"/>
    <property type="molecule type" value="Genomic_DNA"/>
</dbReference>
<evidence type="ECO:0000256" key="5">
    <source>
        <dbReference type="SAM" id="MobiDB-lite"/>
    </source>
</evidence>